<accession>A0AAV2H9A3</accession>
<dbReference type="InterPro" id="IPR050927">
    <property type="entry name" value="TRPM"/>
</dbReference>
<reference evidence="2 3" key="1">
    <citation type="submission" date="2024-04" db="EMBL/GenBank/DDBJ databases">
        <authorList>
            <consortium name="Genoscope - CEA"/>
            <person name="William W."/>
        </authorList>
    </citation>
    <scope>NUCLEOTIDE SEQUENCE [LARGE SCALE GENOMIC DNA]</scope>
</reference>
<dbReference type="Pfam" id="PF18139">
    <property type="entry name" value="LSDAT_euk"/>
    <property type="match status" value="1"/>
</dbReference>
<organism evidence="2 3">
    <name type="scientific">Lymnaea stagnalis</name>
    <name type="common">Great pond snail</name>
    <name type="synonym">Helix stagnalis</name>
    <dbReference type="NCBI Taxonomy" id="6523"/>
    <lineage>
        <taxon>Eukaryota</taxon>
        <taxon>Metazoa</taxon>
        <taxon>Spiralia</taxon>
        <taxon>Lophotrochozoa</taxon>
        <taxon>Mollusca</taxon>
        <taxon>Gastropoda</taxon>
        <taxon>Heterobranchia</taxon>
        <taxon>Euthyneura</taxon>
        <taxon>Panpulmonata</taxon>
        <taxon>Hygrophila</taxon>
        <taxon>Lymnaeoidea</taxon>
        <taxon>Lymnaeidae</taxon>
        <taxon>Lymnaea</taxon>
    </lineage>
</organism>
<comment type="caution">
    <text evidence="2">The sequence shown here is derived from an EMBL/GenBank/DDBJ whole genome shotgun (WGS) entry which is preliminary data.</text>
</comment>
<dbReference type="AlphaFoldDB" id="A0AAV2H9A3"/>
<dbReference type="GO" id="GO:0005886">
    <property type="term" value="C:plasma membrane"/>
    <property type="evidence" value="ECO:0007669"/>
    <property type="project" value="TreeGrafter"/>
</dbReference>
<evidence type="ECO:0000313" key="3">
    <source>
        <dbReference type="Proteomes" id="UP001497497"/>
    </source>
</evidence>
<feature type="domain" description="TRPM SLOG" evidence="1">
    <location>
        <begin position="65"/>
        <end position="147"/>
    </location>
</feature>
<dbReference type="PANTHER" id="PTHR13800">
    <property type="entry name" value="TRANSIENT RECEPTOR POTENTIAL CATION CHANNEL, SUBFAMILY M, MEMBER 6"/>
    <property type="match status" value="1"/>
</dbReference>
<evidence type="ECO:0000259" key="1">
    <source>
        <dbReference type="Pfam" id="PF18139"/>
    </source>
</evidence>
<keyword evidence="3" id="KW-1185">Reference proteome</keyword>
<sequence length="305" mass="34855">MTHFLLMSEEMTPAAIANFVLKLETRFKRPIGPERNYSATEDFCCCPTDVIYLTSDTVDSGGESTSSKPLIGLLIQGGPEDIDHVLALLRKNVPVIVVGGQGKAAGLLAFAYRAAQETYGTDSYEQYVKTELLNRLSETFPDQFRDNSLSRNQYRDKILQCVTYATQGDSALLTLVEKNTNFELKDLSKVILTAVLTCEFTTGIIRDQEELQSNMQLIIDWIQPELAVTEIFEKYSIDKFEIDEDQFEQVLLRPGREKFVELFLDRGFLLHKYLNHRRLEMLFERCVDKDFFVSICVERVLGEKV</sequence>
<dbReference type="GO" id="GO:0030001">
    <property type="term" value="P:metal ion transport"/>
    <property type="evidence" value="ECO:0007669"/>
    <property type="project" value="TreeGrafter"/>
</dbReference>
<evidence type="ECO:0000313" key="2">
    <source>
        <dbReference type="EMBL" id="CAL1530212.1"/>
    </source>
</evidence>
<dbReference type="InterPro" id="IPR041491">
    <property type="entry name" value="TRPM_SLOG"/>
</dbReference>
<proteinExistence type="predicted"/>
<protein>
    <recommendedName>
        <fullName evidence="1">TRPM SLOG domain-containing protein</fullName>
    </recommendedName>
</protein>
<feature type="non-terminal residue" evidence="2">
    <location>
        <position position="305"/>
    </location>
</feature>
<name>A0AAV2H9A3_LYMST</name>
<dbReference type="EMBL" id="CAXITT010000064">
    <property type="protein sequence ID" value="CAL1530212.1"/>
    <property type="molecule type" value="Genomic_DNA"/>
</dbReference>
<dbReference type="Proteomes" id="UP001497497">
    <property type="component" value="Unassembled WGS sequence"/>
</dbReference>
<gene>
    <name evidence="2" type="ORF">GSLYS_00004345001</name>
</gene>
<dbReference type="PANTHER" id="PTHR13800:SF1">
    <property type="entry name" value="TRANSIENT RECEPTOR POTENTIAL CATION CHANNEL TRPM"/>
    <property type="match status" value="1"/>
</dbReference>
<dbReference type="GO" id="GO:0005261">
    <property type="term" value="F:monoatomic cation channel activity"/>
    <property type="evidence" value="ECO:0007669"/>
    <property type="project" value="TreeGrafter"/>
</dbReference>